<dbReference type="PANTHER" id="PTHR35848">
    <property type="entry name" value="OXALATE-BINDING PROTEIN"/>
    <property type="match status" value="1"/>
</dbReference>
<organism evidence="4 5">
    <name type="scientific">Natrinema hispanicum</name>
    <dbReference type="NCBI Taxonomy" id="392421"/>
    <lineage>
        <taxon>Archaea</taxon>
        <taxon>Methanobacteriati</taxon>
        <taxon>Methanobacteriota</taxon>
        <taxon>Stenosarchaea group</taxon>
        <taxon>Halobacteria</taxon>
        <taxon>Halobacteriales</taxon>
        <taxon>Natrialbaceae</taxon>
        <taxon>Natrinema</taxon>
    </lineage>
</organism>
<evidence type="ECO:0000313" key="4">
    <source>
        <dbReference type="EMBL" id="SES66892.1"/>
    </source>
</evidence>
<dbReference type="PANTHER" id="PTHR35848:SF6">
    <property type="entry name" value="CUPIN TYPE-2 DOMAIN-CONTAINING PROTEIN"/>
    <property type="match status" value="1"/>
</dbReference>
<evidence type="ECO:0000256" key="1">
    <source>
        <dbReference type="ARBA" id="ARBA00022723"/>
    </source>
</evidence>
<evidence type="ECO:0000259" key="2">
    <source>
        <dbReference type="Pfam" id="PF07883"/>
    </source>
</evidence>
<accession>A0A1H9YEH9</accession>
<dbReference type="OrthoDB" id="190812at2157"/>
<keyword evidence="5" id="KW-1185">Reference proteome</keyword>
<dbReference type="RefSeq" id="WP_092928910.1">
    <property type="nucleotide sequence ID" value="NZ_FMZP01000002.1"/>
</dbReference>
<dbReference type="AlphaFoldDB" id="A0A1H9YEH9"/>
<dbReference type="GO" id="GO:0046872">
    <property type="term" value="F:metal ion binding"/>
    <property type="evidence" value="ECO:0007669"/>
    <property type="project" value="UniProtKB-KW"/>
</dbReference>
<dbReference type="Proteomes" id="UP000199320">
    <property type="component" value="Unassembled WGS sequence"/>
</dbReference>
<sequence>MKVVNKSDAPALTRNDGLVSHILHSQHEVSETDLTITWVDVEPGARQVRHEHDPEQVYVILSGTGVMAVGDDERTVAAGDLVHIPSNTEHSLENTGDRPLEYVSAATPAFPAAEVDEFYDQ</sequence>
<evidence type="ECO:0000313" key="6">
    <source>
        <dbReference type="Proteomes" id="UP000324021"/>
    </source>
</evidence>
<dbReference type="Gene3D" id="2.60.120.10">
    <property type="entry name" value="Jelly Rolls"/>
    <property type="match status" value="1"/>
</dbReference>
<proteinExistence type="predicted"/>
<dbReference type="InterPro" id="IPR014710">
    <property type="entry name" value="RmlC-like_jellyroll"/>
</dbReference>
<dbReference type="Pfam" id="PF07883">
    <property type="entry name" value="Cupin_2"/>
    <property type="match status" value="1"/>
</dbReference>
<dbReference type="Proteomes" id="UP000324021">
    <property type="component" value="Unassembled WGS sequence"/>
</dbReference>
<reference evidence="5 6" key="1">
    <citation type="submission" date="2016-10" db="EMBL/GenBank/DDBJ databases">
        <authorList>
            <person name="Varghese N."/>
            <person name="Submissions S."/>
        </authorList>
    </citation>
    <scope>NUCLEOTIDE SEQUENCE [LARGE SCALE GENOMIC DNA]</scope>
    <source>
        <strain evidence="3 6">CDM_1</strain>
        <strain evidence="5">CDM_6</strain>
    </source>
</reference>
<dbReference type="InterPro" id="IPR051610">
    <property type="entry name" value="GPI/OXD"/>
</dbReference>
<dbReference type="STRING" id="392421.SAMN04488694_10159"/>
<dbReference type="InterPro" id="IPR013096">
    <property type="entry name" value="Cupin_2"/>
</dbReference>
<gene>
    <name evidence="4" type="ORF">SAMN04488694_10159</name>
    <name evidence="3" type="ORF">SAMN05192552_100259</name>
</gene>
<dbReference type="EMBL" id="FMZP01000002">
    <property type="protein sequence ID" value="SDC18352.1"/>
    <property type="molecule type" value="Genomic_DNA"/>
</dbReference>
<dbReference type="SUPFAM" id="SSF51182">
    <property type="entry name" value="RmlC-like cupins"/>
    <property type="match status" value="1"/>
</dbReference>
<protein>
    <submittedName>
        <fullName evidence="4">Cupin domain-containing protein</fullName>
    </submittedName>
</protein>
<name>A0A1H9YEH9_9EURY</name>
<dbReference type="InterPro" id="IPR011051">
    <property type="entry name" value="RmlC_Cupin_sf"/>
</dbReference>
<evidence type="ECO:0000313" key="5">
    <source>
        <dbReference type="Proteomes" id="UP000199320"/>
    </source>
</evidence>
<keyword evidence="1" id="KW-0479">Metal-binding</keyword>
<evidence type="ECO:0000313" key="3">
    <source>
        <dbReference type="EMBL" id="SDC18352.1"/>
    </source>
</evidence>
<reference evidence="4" key="2">
    <citation type="submission" date="2016-10" db="EMBL/GenBank/DDBJ databases">
        <authorList>
            <person name="de Groot N.N."/>
        </authorList>
    </citation>
    <scope>NUCLEOTIDE SEQUENCE [LARGE SCALE GENOMIC DNA]</scope>
    <source>
        <strain evidence="4">CDM_6</strain>
    </source>
</reference>
<feature type="domain" description="Cupin type-2" evidence="2">
    <location>
        <begin position="38"/>
        <end position="104"/>
    </location>
</feature>
<dbReference type="EMBL" id="FOIC01000001">
    <property type="protein sequence ID" value="SES66892.1"/>
    <property type="molecule type" value="Genomic_DNA"/>
</dbReference>